<accession>A0A2P7QKT8</accession>
<feature type="domain" description="Tyrosinase copper-binding" evidence="5">
    <location>
        <begin position="201"/>
        <end position="226"/>
    </location>
</feature>
<evidence type="ECO:0000313" key="6">
    <source>
        <dbReference type="EMBL" id="PSJ38574.1"/>
    </source>
</evidence>
<sequence>MTYLRRDVQQFGGEWADPILWYARAVASMRRRPLSEPTSWRFYAAIQGFDPHLWQKLGWLRPSDAPPAQPLIALYWNQGKRAGRHLLAWQRFYLLAFEANIRAALAELGGPRDWALPYWNPFAPNQNRLPPAFVSSDWPDGHGDNPLFSPQRYGMPDKETAPATDDGIGGAADLAPSDLAQAEEARRRIGGKDPQPPHLPGLMFEQATAALDPIFWLHQAHIDRLWMAAGSRTPSADETRIDAPIFTMPMPLGRAWESTPAEMADPTRLDYAYDDLPPHRREPGERAGPSTP</sequence>
<dbReference type="Gene3D" id="1.10.1280.10">
    <property type="entry name" value="Di-copper center containing domain from catechol oxidase"/>
    <property type="match status" value="2"/>
</dbReference>
<evidence type="ECO:0000259" key="5">
    <source>
        <dbReference type="Pfam" id="PF00264"/>
    </source>
</evidence>
<evidence type="ECO:0000256" key="3">
    <source>
        <dbReference type="ARBA" id="ARBA00023008"/>
    </source>
</evidence>
<dbReference type="AlphaFoldDB" id="A0A2P7QKT8"/>
<evidence type="ECO:0000313" key="7">
    <source>
        <dbReference type="Proteomes" id="UP000241167"/>
    </source>
</evidence>
<comment type="caution">
    <text evidence="6">The sequence shown here is derived from an EMBL/GenBank/DDBJ whole genome shotgun (WGS) entry which is preliminary data.</text>
</comment>
<feature type="compositionally biased region" description="Basic and acidic residues" evidence="4">
    <location>
        <begin position="276"/>
        <end position="285"/>
    </location>
</feature>
<dbReference type="OrthoDB" id="2874181at2"/>
<gene>
    <name evidence="6" type="ORF">C7I55_19340</name>
</gene>
<reference evidence="6 7" key="1">
    <citation type="submission" date="2018-03" db="EMBL/GenBank/DDBJ databases">
        <title>The draft genome of Sphingosinicella sp. GL-C-18.</title>
        <authorList>
            <person name="Liu L."/>
            <person name="Li L."/>
            <person name="Liang L."/>
            <person name="Zhang X."/>
            <person name="Wang T."/>
        </authorList>
    </citation>
    <scope>NUCLEOTIDE SEQUENCE [LARGE SCALE GENOMIC DNA]</scope>
    <source>
        <strain evidence="6 7">GL-C-18</strain>
    </source>
</reference>
<keyword evidence="2" id="KW-0479">Metal-binding</keyword>
<dbReference type="GO" id="GO:0016491">
    <property type="term" value="F:oxidoreductase activity"/>
    <property type="evidence" value="ECO:0007669"/>
    <property type="project" value="InterPro"/>
</dbReference>
<dbReference type="InterPro" id="IPR002227">
    <property type="entry name" value="Tyrosinase_Cu-bd"/>
</dbReference>
<dbReference type="InterPro" id="IPR008922">
    <property type="entry name" value="Di-copper_centre_dom_sf"/>
</dbReference>
<dbReference type="SUPFAM" id="SSF48056">
    <property type="entry name" value="Di-copper centre-containing domain"/>
    <property type="match status" value="1"/>
</dbReference>
<dbReference type="Proteomes" id="UP000241167">
    <property type="component" value="Unassembled WGS sequence"/>
</dbReference>
<protein>
    <recommendedName>
        <fullName evidence="5">Tyrosinase copper-binding domain-containing protein</fullName>
    </recommendedName>
</protein>
<dbReference type="GO" id="GO:0046872">
    <property type="term" value="F:metal ion binding"/>
    <property type="evidence" value="ECO:0007669"/>
    <property type="project" value="UniProtKB-KW"/>
</dbReference>
<keyword evidence="7" id="KW-1185">Reference proteome</keyword>
<dbReference type="Pfam" id="PF00264">
    <property type="entry name" value="Tyrosinase"/>
    <property type="match status" value="1"/>
</dbReference>
<dbReference type="EMBL" id="PXYI01000006">
    <property type="protein sequence ID" value="PSJ38574.1"/>
    <property type="molecule type" value="Genomic_DNA"/>
</dbReference>
<evidence type="ECO:0000256" key="2">
    <source>
        <dbReference type="ARBA" id="ARBA00022723"/>
    </source>
</evidence>
<comment type="similarity">
    <text evidence="1">Belongs to the tyrosinase family.</text>
</comment>
<dbReference type="InterPro" id="IPR050316">
    <property type="entry name" value="Tyrosinase/Hemocyanin"/>
</dbReference>
<dbReference type="PANTHER" id="PTHR11474">
    <property type="entry name" value="TYROSINASE FAMILY MEMBER"/>
    <property type="match status" value="1"/>
</dbReference>
<proteinExistence type="inferred from homology"/>
<organism evidence="6 7">
    <name type="scientific">Allosphingosinicella deserti</name>
    <dbReference type="NCBI Taxonomy" id="2116704"/>
    <lineage>
        <taxon>Bacteria</taxon>
        <taxon>Pseudomonadati</taxon>
        <taxon>Pseudomonadota</taxon>
        <taxon>Alphaproteobacteria</taxon>
        <taxon>Sphingomonadales</taxon>
        <taxon>Sphingomonadaceae</taxon>
        <taxon>Allosphingosinicella</taxon>
    </lineage>
</organism>
<dbReference type="PANTHER" id="PTHR11474:SF126">
    <property type="entry name" value="TYROSINASE-LIKE PROTEIN TYR-1-RELATED"/>
    <property type="match status" value="1"/>
</dbReference>
<keyword evidence="3" id="KW-0186">Copper</keyword>
<evidence type="ECO:0000256" key="1">
    <source>
        <dbReference type="ARBA" id="ARBA00009928"/>
    </source>
</evidence>
<feature type="region of interest" description="Disordered" evidence="4">
    <location>
        <begin position="260"/>
        <end position="292"/>
    </location>
</feature>
<name>A0A2P7QKT8_9SPHN</name>
<evidence type="ECO:0000256" key="4">
    <source>
        <dbReference type="SAM" id="MobiDB-lite"/>
    </source>
</evidence>
<dbReference type="RefSeq" id="WP_106514643.1">
    <property type="nucleotide sequence ID" value="NZ_PXYI01000006.1"/>
</dbReference>